<dbReference type="InterPro" id="IPR001610">
    <property type="entry name" value="PAC"/>
</dbReference>
<evidence type="ECO:0000256" key="1">
    <source>
        <dbReference type="ARBA" id="ARBA00001946"/>
    </source>
</evidence>
<comment type="caution">
    <text evidence="6">The sequence shown here is derived from an EMBL/GenBank/DDBJ whole genome shotgun (WGS) entry which is preliminary data.</text>
</comment>
<dbReference type="EMBL" id="PNRE01000044">
    <property type="protein sequence ID" value="PMR69649.1"/>
    <property type="molecule type" value="Genomic_DNA"/>
</dbReference>
<dbReference type="SUPFAM" id="SSF55073">
    <property type="entry name" value="Nucleotide cyclase"/>
    <property type="match status" value="1"/>
</dbReference>
<evidence type="ECO:0000259" key="3">
    <source>
        <dbReference type="PROSITE" id="PS50112"/>
    </source>
</evidence>
<dbReference type="PROSITE" id="PS50887">
    <property type="entry name" value="GGDEF"/>
    <property type="match status" value="1"/>
</dbReference>
<accession>A0A2N7TN86</accession>
<dbReference type="Gene3D" id="6.10.340.10">
    <property type="match status" value="1"/>
</dbReference>
<protein>
    <submittedName>
        <fullName evidence="6">Diguanylate cyclase</fullName>
    </submittedName>
</protein>
<dbReference type="InterPro" id="IPR035965">
    <property type="entry name" value="PAS-like_dom_sf"/>
</dbReference>
<dbReference type="OrthoDB" id="8929028at2"/>
<organism evidence="6 7">
    <name type="scientific">Halomonas heilongjiangensis</name>
    <dbReference type="NCBI Taxonomy" id="1387883"/>
    <lineage>
        <taxon>Bacteria</taxon>
        <taxon>Pseudomonadati</taxon>
        <taxon>Pseudomonadota</taxon>
        <taxon>Gammaproteobacteria</taxon>
        <taxon>Oceanospirillales</taxon>
        <taxon>Halomonadaceae</taxon>
        <taxon>Halomonas</taxon>
    </lineage>
</organism>
<dbReference type="NCBIfam" id="TIGR00229">
    <property type="entry name" value="sensory_box"/>
    <property type="match status" value="1"/>
</dbReference>
<dbReference type="NCBIfam" id="TIGR00254">
    <property type="entry name" value="GGDEF"/>
    <property type="match status" value="1"/>
</dbReference>
<feature type="domain" description="PAC" evidence="4">
    <location>
        <begin position="431"/>
        <end position="482"/>
    </location>
</feature>
<feature type="domain" description="GGDEF" evidence="5">
    <location>
        <begin position="514"/>
        <end position="645"/>
    </location>
</feature>
<dbReference type="CDD" id="cd01949">
    <property type="entry name" value="GGDEF"/>
    <property type="match status" value="1"/>
</dbReference>
<dbReference type="CDD" id="cd00130">
    <property type="entry name" value="PAS"/>
    <property type="match status" value="1"/>
</dbReference>
<dbReference type="SMART" id="SM00091">
    <property type="entry name" value="PAS"/>
    <property type="match status" value="1"/>
</dbReference>
<evidence type="ECO:0000313" key="6">
    <source>
        <dbReference type="EMBL" id="PMR69649.1"/>
    </source>
</evidence>
<feature type="transmembrane region" description="Helical" evidence="2">
    <location>
        <begin position="281"/>
        <end position="300"/>
    </location>
</feature>
<dbReference type="SMART" id="SM00086">
    <property type="entry name" value="PAC"/>
    <property type="match status" value="1"/>
</dbReference>
<dbReference type="SUPFAM" id="SSF55785">
    <property type="entry name" value="PYP-like sensor domain (PAS domain)"/>
    <property type="match status" value="1"/>
</dbReference>
<dbReference type="Gene3D" id="3.30.70.270">
    <property type="match status" value="1"/>
</dbReference>
<dbReference type="PANTHER" id="PTHR44757:SF2">
    <property type="entry name" value="BIOFILM ARCHITECTURE MAINTENANCE PROTEIN MBAA"/>
    <property type="match status" value="1"/>
</dbReference>
<dbReference type="Pfam" id="PF00990">
    <property type="entry name" value="GGDEF"/>
    <property type="match status" value="1"/>
</dbReference>
<evidence type="ECO:0000256" key="2">
    <source>
        <dbReference type="SAM" id="Phobius"/>
    </source>
</evidence>
<keyword evidence="7" id="KW-1185">Reference proteome</keyword>
<keyword evidence="2" id="KW-0472">Membrane</keyword>
<evidence type="ECO:0000259" key="5">
    <source>
        <dbReference type="PROSITE" id="PS50887"/>
    </source>
</evidence>
<dbReference type="PANTHER" id="PTHR44757">
    <property type="entry name" value="DIGUANYLATE CYCLASE DGCP"/>
    <property type="match status" value="1"/>
</dbReference>
<dbReference type="InterPro" id="IPR000014">
    <property type="entry name" value="PAS"/>
</dbReference>
<reference evidence="6 7" key="1">
    <citation type="submission" date="2018-01" db="EMBL/GenBank/DDBJ databases">
        <title>Halomonas endophytica sp. nov., isolated from storage liquid in the stems of Populus euphratica.</title>
        <authorList>
            <person name="Chen C."/>
        </authorList>
    </citation>
    <scope>NUCLEOTIDE SEQUENCE [LARGE SCALE GENOMIC DNA]</scope>
    <source>
        <strain evidence="6 7">DSM 26881</strain>
    </source>
</reference>
<name>A0A2N7TN86_9GAMM</name>
<dbReference type="InterPro" id="IPR029787">
    <property type="entry name" value="Nucleotide_cyclase"/>
</dbReference>
<dbReference type="Gene3D" id="3.30.450.20">
    <property type="entry name" value="PAS domain"/>
    <property type="match status" value="2"/>
</dbReference>
<dbReference type="GO" id="GO:0003824">
    <property type="term" value="F:catalytic activity"/>
    <property type="evidence" value="ECO:0007669"/>
    <property type="project" value="UniProtKB-ARBA"/>
</dbReference>
<dbReference type="PROSITE" id="PS50112">
    <property type="entry name" value="PAS"/>
    <property type="match status" value="1"/>
</dbReference>
<evidence type="ECO:0000313" key="7">
    <source>
        <dbReference type="Proteomes" id="UP000235346"/>
    </source>
</evidence>
<dbReference type="InterPro" id="IPR052155">
    <property type="entry name" value="Biofilm_reg_signaling"/>
</dbReference>
<dbReference type="Pfam" id="PF08447">
    <property type="entry name" value="PAS_3"/>
    <property type="match status" value="1"/>
</dbReference>
<gene>
    <name evidence="6" type="ORF">C1H66_10155</name>
</gene>
<dbReference type="InterPro" id="IPR000160">
    <property type="entry name" value="GGDEF_dom"/>
</dbReference>
<feature type="domain" description="PAS" evidence="3">
    <location>
        <begin position="358"/>
        <end position="394"/>
    </location>
</feature>
<dbReference type="InterPro" id="IPR000700">
    <property type="entry name" value="PAS-assoc_C"/>
</dbReference>
<evidence type="ECO:0000259" key="4">
    <source>
        <dbReference type="PROSITE" id="PS50113"/>
    </source>
</evidence>
<sequence length="645" mass="71871">MIGLAVTWVVVALLLMGSGRLAGLQLVRETNFAHLSYESRLIADEITAQVNDRLGALERLAARLDQQLHREGDGQPGEEVLRSELKHNDSLLEWFDGLVVADADGTVLADWPVVVGRVGLSTAETEYFRFVAAVRRPYVSEPFVGRASDMPLVLFVVPRRHDGEFDGFVGGFVNIHSGGLFQRLHRLRLGSGGFAAVATASGTILYHPDPSLVLQPVPTVDENAMLHQALDGWQGETVARLIGGGEAYQSFAQVWPADWVAGVFLPAEQVNAPLQSLFRRLWWFGVAFAMLLLPLMWWLVRHALSPLHRLETQIDEVGEGRRSRVTLDTRMHEISRLAGTFNRVEEERSTALERLQDREAFLESVLSSSPLGMFVTDTVGIIRYMNPALTELTGHAFSARDEAAWVTFIHAADRQSAIDLWQHSLETGDDFLRQFRYVRADGDLLWLEVHASQVAIDGRTIGFVGTVKDITEHHQEEALRRWEAEHDPLTGLLNRRGFERRLEEALAEWHKAGTPSALMLFDLDRFKPVNDEGGHALGDEMLRRIAQVVAWEVRRSDHVARQGGDEFGVLLPSCTLAQAQSIAETLREAVADVFVVHRGREYRVTLSIGVTAFQEGDRGIITVIERADAASYRAKAAGRNQVEIA</sequence>
<dbReference type="CDD" id="cd18774">
    <property type="entry name" value="PDC2_HK_sensor"/>
    <property type="match status" value="1"/>
</dbReference>
<dbReference type="InterPro" id="IPR043128">
    <property type="entry name" value="Rev_trsase/Diguanyl_cyclase"/>
</dbReference>
<dbReference type="SMART" id="SM00267">
    <property type="entry name" value="GGDEF"/>
    <property type="match status" value="1"/>
</dbReference>
<keyword evidence="2" id="KW-1133">Transmembrane helix</keyword>
<dbReference type="InterPro" id="IPR013655">
    <property type="entry name" value="PAS_fold_3"/>
</dbReference>
<keyword evidence="2" id="KW-0812">Transmembrane</keyword>
<dbReference type="CDD" id="cd12914">
    <property type="entry name" value="PDC1_DGC_like"/>
    <property type="match status" value="1"/>
</dbReference>
<dbReference type="FunFam" id="3.30.70.270:FF:000001">
    <property type="entry name" value="Diguanylate cyclase domain protein"/>
    <property type="match status" value="1"/>
</dbReference>
<comment type="cofactor">
    <cofactor evidence="1">
        <name>Mg(2+)</name>
        <dbReference type="ChEBI" id="CHEBI:18420"/>
    </cofactor>
</comment>
<dbReference type="Proteomes" id="UP000235346">
    <property type="component" value="Unassembled WGS sequence"/>
</dbReference>
<proteinExistence type="predicted"/>
<dbReference type="AlphaFoldDB" id="A0A2N7TN86"/>
<dbReference type="PROSITE" id="PS50113">
    <property type="entry name" value="PAC"/>
    <property type="match status" value="1"/>
</dbReference>